<dbReference type="EMBL" id="DSGB01000003">
    <property type="protein sequence ID" value="HER95345.1"/>
    <property type="molecule type" value="Genomic_DNA"/>
</dbReference>
<proteinExistence type="predicted"/>
<keyword evidence="2" id="KW-1003">Cell membrane</keyword>
<keyword evidence="4 7" id="KW-1133">Transmembrane helix</keyword>
<keyword evidence="3 7" id="KW-0812">Transmembrane</keyword>
<name>A0A7V2F6I7_RHOMR</name>
<gene>
    <name evidence="10" type="ORF">ENO59_02335</name>
</gene>
<evidence type="ECO:0000259" key="8">
    <source>
        <dbReference type="Pfam" id="PF02706"/>
    </source>
</evidence>
<reference evidence="10" key="1">
    <citation type="journal article" date="2020" name="mSystems">
        <title>Genome- and Community-Level Interaction Insights into Carbon Utilization and Element Cycling Functions of Hydrothermarchaeota in Hydrothermal Sediment.</title>
        <authorList>
            <person name="Zhou Z."/>
            <person name="Liu Y."/>
            <person name="Xu W."/>
            <person name="Pan J."/>
            <person name="Luo Z.H."/>
            <person name="Li M."/>
        </authorList>
    </citation>
    <scope>NUCLEOTIDE SEQUENCE [LARGE SCALE GENOMIC DNA]</scope>
    <source>
        <strain evidence="10">SpSt-143</strain>
    </source>
</reference>
<dbReference type="PANTHER" id="PTHR32309:SF31">
    <property type="entry name" value="CAPSULAR EXOPOLYSACCHARIDE FAMILY"/>
    <property type="match status" value="1"/>
</dbReference>
<evidence type="ECO:0000256" key="2">
    <source>
        <dbReference type="ARBA" id="ARBA00022475"/>
    </source>
</evidence>
<dbReference type="AlphaFoldDB" id="A0A7V2F6I7"/>
<evidence type="ECO:0000256" key="5">
    <source>
        <dbReference type="ARBA" id="ARBA00023136"/>
    </source>
</evidence>
<feature type="coiled-coil region" evidence="6">
    <location>
        <begin position="243"/>
        <end position="317"/>
    </location>
</feature>
<evidence type="ECO:0000259" key="9">
    <source>
        <dbReference type="Pfam" id="PF13807"/>
    </source>
</evidence>
<dbReference type="PANTHER" id="PTHR32309">
    <property type="entry name" value="TYROSINE-PROTEIN KINASE"/>
    <property type="match status" value="1"/>
</dbReference>
<dbReference type="InterPro" id="IPR003856">
    <property type="entry name" value="LPS_length_determ_N"/>
</dbReference>
<dbReference type="Pfam" id="PF02706">
    <property type="entry name" value="Wzz"/>
    <property type="match status" value="1"/>
</dbReference>
<feature type="transmembrane region" description="Helical" evidence="7">
    <location>
        <begin position="49"/>
        <end position="68"/>
    </location>
</feature>
<evidence type="ECO:0000256" key="6">
    <source>
        <dbReference type="SAM" id="Coils"/>
    </source>
</evidence>
<sequence length="403" mass="44774">MNPTDTSERAAAGPSASPPPGWVPYYASAEADEISLLDLGVAIARQRRVIVVSVLAALVLGVVVALLMPRSYVAEAKLAPSTSPSSSGALSALRSFGLSIGGEEVVSPSVYPDIVQSPDFLLALARDTFYIAEEGRRMTLVEYYGKESWLAYLNPLRWLRGSARAPVQDLYSGVIVLPTEEEYAAIRELRSVLSASQKTGGGLLRDMPGVIVLRAESKDPYLSAALVERAIWHLQAAVNRIKTEKARQDLRFLEQKFAQVEAELRQAENELARFLDANRNPQTAQLRAEMERLQRQLSFKEQLYRELQIQKTQAEIQVQKEAPVLSIVQPPVPPNEPSGMSRKVIVFLFLFLGVFLGLGLALVRHWLSRAPADREAQQKVEEVQALLKPSTWWGEFKALWQRS</sequence>
<dbReference type="InterPro" id="IPR032807">
    <property type="entry name" value="GNVR"/>
</dbReference>
<comment type="subcellular location">
    <subcellularLocation>
        <location evidence="1">Cell membrane</location>
        <topology evidence="1">Multi-pass membrane protein</topology>
    </subcellularLocation>
</comment>
<dbReference type="InterPro" id="IPR050445">
    <property type="entry name" value="Bact_polysacc_biosynth/exp"/>
</dbReference>
<evidence type="ECO:0000256" key="4">
    <source>
        <dbReference type="ARBA" id="ARBA00022989"/>
    </source>
</evidence>
<feature type="domain" description="Polysaccharide chain length determinant N-terminal" evidence="8">
    <location>
        <begin position="32"/>
        <end position="126"/>
    </location>
</feature>
<evidence type="ECO:0000256" key="1">
    <source>
        <dbReference type="ARBA" id="ARBA00004651"/>
    </source>
</evidence>
<organism evidence="10">
    <name type="scientific">Rhodothermus marinus</name>
    <name type="common">Rhodothermus obamensis</name>
    <dbReference type="NCBI Taxonomy" id="29549"/>
    <lineage>
        <taxon>Bacteria</taxon>
        <taxon>Pseudomonadati</taxon>
        <taxon>Rhodothermota</taxon>
        <taxon>Rhodothermia</taxon>
        <taxon>Rhodothermales</taxon>
        <taxon>Rhodothermaceae</taxon>
        <taxon>Rhodothermus</taxon>
    </lineage>
</organism>
<keyword evidence="6" id="KW-0175">Coiled coil</keyword>
<dbReference type="Pfam" id="PF13807">
    <property type="entry name" value="GNVR"/>
    <property type="match status" value="1"/>
</dbReference>
<evidence type="ECO:0000256" key="7">
    <source>
        <dbReference type="SAM" id="Phobius"/>
    </source>
</evidence>
<protein>
    <submittedName>
        <fullName evidence="10">Lipopolysaccharide biosynthesis protein</fullName>
    </submittedName>
</protein>
<feature type="domain" description="Tyrosine-protein kinase G-rich" evidence="9">
    <location>
        <begin position="292"/>
        <end position="365"/>
    </location>
</feature>
<feature type="transmembrane region" description="Helical" evidence="7">
    <location>
        <begin position="344"/>
        <end position="363"/>
    </location>
</feature>
<comment type="caution">
    <text evidence="10">The sequence shown here is derived from an EMBL/GenBank/DDBJ whole genome shotgun (WGS) entry which is preliminary data.</text>
</comment>
<evidence type="ECO:0000256" key="3">
    <source>
        <dbReference type="ARBA" id="ARBA00022692"/>
    </source>
</evidence>
<accession>A0A7V2F6I7</accession>
<evidence type="ECO:0000313" key="10">
    <source>
        <dbReference type="EMBL" id="HER95345.1"/>
    </source>
</evidence>
<keyword evidence="5 7" id="KW-0472">Membrane</keyword>
<dbReference type="GO" id="GO:0005886">
    <property type="term" value="C:plasma membrane"/>
    <property type="evidence" value="ECO:0007669"/>
    <property type="project" value="UniProtKB-SubCell"/>
</dbReference>